<keyword evidence="2 10" id="KW-0808">Transferase</keyword>
<evidence type="ECO:0000256" key="2">
    <source>
        <dbReference type="ARBA" id="ARBA00022679"/>
    </source>
</evidence>
<dbReference type="CDD" id="cd07989">
    <property type="entry name" value="LPLAT_AGPAT-like"/>
    <property type="match status" value="1"/>
</dbReference>
<dbReference type="SMART" id="SM00563">
    <property type="entry name" value="PlsC"/>
    <property type="match status" value="1"/>
</dbReference>
<protein>
    <submittedName>
        <fullName evidence="10">Lyso-ornithine lipid acyltransferase</fullName>
    </submittedName>
</protein>
<dbReference type="GO" id="GO:0006629">
    <property type="term" value="P:lipid metabolic process"/>
    <property type="evidence" value="ECO:0007669"/>
    <property type="project" value="UniProtKB-KW"/>
</dbReference>
<keyword evidence="6 8" id="KW-0472">Membrane</keyword>
<keyword evidence="7 10" id="KW-0012">Acyltransferase</keyword>
<dbReference type="OrthoDB" id="9806880at2"/>
<evidence type="ECO:0000313" key="10">
    <source>
        <dbReference type="EMBL" id="SFI21938.1"/>
    </source>
</evidence>
<dbReference type="GO" id="GO:0016746">
    <property type="term" value="F:acyltransferase activity"/>
    <property type="evidence" value="ECO:0007669"/>
    <property type="project" value="UniProtKB-KW"/>
</dbReference>
<evidence type="ECO:0000256" key="1">
    <source>
        <dbReference type="ARBA" id="ARBA00004370"/>
    </source>
</evidence>
<name>A0A1I3GEL2_9RHOB</name>
<dbReference type="InterPro" id="IPR002123">
    <property type="entry name" value="Plipid/glycerol_acylTrfase"/>
</dbReference>
<feature type="transmembrane region" description="Helical" evidence="8">
    <location>
        <begin position="22"/>
        <end position="45"/>
    </location>
</feature>
<sequence length="277" mass="31169">MMWDNTTKPPVRKLGPMDWVRVVLRGIILAVVTFGGLLILLLTRLIEAPIHGMQRPWTPRITMAVCKSAFVILGMRRDVRGQVMQGKGAVVANHGSWLDIFALNASKPIYFVAKDDVAKWPGIGWLARATGTVFIKRDRSDVTRQLAVFDERLRAGHKLLFFPEGTTTDSLRVIRFKPTLFGAFLTEELREYMQVQPVTVAYHPPPGVPETFYGWWGDHDFAAHLVQMLAVPGHGRVEVIYHPPLKVSDFTDRRELAQAAEDIVRAGLRDAGRHIGE</sequence>
<proteinExistence type="predicted"/>
<reference evidence="10 11" key="1">
    <citation type="submission" date="2016-10" db="EMBL/GenBank/DDBJ databases">
        <authorList>
            <person name="de Groot N.N."/>
        </authorList>
    </citation>
    <scope>NUCLEOTIDE SEQUENCE [LARGE SCALE GENOMIC DNA]</scope>
    <source>
        <strain evidence="10 11">DSM 19073</strain>
    </source>
</reference>
<evidence type="ECO:0000256" key="8">
    <source>
        <dbReference type="SAM" id="Phobius"/>
    </source>
</evidence>
<dbReference type="EMBL" id="FORA01000001">
    <property type="protein sequence ID" value="SFI21938.1"/>
    <property type="molecule type" value="Genomic_DNA"/>
</dbReference>
<keyword evidence="4 8" id="KW-1133">Transmembrane helix</keyword>
<evidence type="ECO:0000256" key="4">
    <source>
        <dbReference type="ARBA" id="ARBA00022989"/>
    </source>
</evidence>
<feature type="domain" description="Phospholipid/glycerol acyltransferase" evidence="9">
    <location>
        <begin position="88"/>
        <end position="203"/>
    </location>
</feature>
<dbReference type="PANTHER" id="PTHR23063:SF52">
    <property type="entry name" value="LYSOPHOSPHATIDYLCHOLINE ACYLTRANSFERASE"/>
    <property type="match status" value="1"/>
</dbReference>
<dbReference type="Pfam" id="PF01553">
    <property type="entry name" value="Acyltransferase"/>
    <property type="match status" value="1"/>
</dbReference>
<accession>A0A1I3GEL2</accession>
<comment type="subcellular location">
    <subcellularLocation>
        <location evidence="1">Membrane</location>
    </subcellularLocation>
</comment>
<dbReference type="STRING" id="390807.SAMN04488095_0168"/>
<evidence type="ECO:0000259" key="9">
    <source>
        <dbReference type="SMART" id="SM00563"/>
    </source>
</evidence>
<evidence type="ECO:0000256" key="6">
    <source>
        <dbReference type="ARBA" id="ARBA00023136"/>
    </source>
</evidence>
<dbReference type="AlphaFoldDB" id="A0A1I3GEL2"/>
<dbReference type="RefSeq" id="WP_092776025.1">
    <property type="nucleotide sequence ID" value="NZ_FORA01000001.1"/>
</dbReference>
<organism evidence="10 11">
    <name type="scientific">Jannaschia pohangensis</name>
    <dbReference type="NCBI Taxonomy" id="390807"/>
    <lineage>
        <taxon>Bacteria</taxon>
        <taxon>Pseudomonadati</taxon>
        <taxon>Pseudomonadota</taxon>
        <taxon>Alphaproteobacteria</taxon>
        <taxon>Rhodobacterales</taxon>
        <taxon>Roseobacteraceae</taxon>
        <taxon>Jannaschia</taxon>
    </lineage>
</organism>
<gene>
    <name evidence="10" type="ORF">SAMN04488095_0168</name>
</gene>
<dbReference type="SUPFAM" id="SSF69593">
    <property type="entry name" value="Glycerol-3-phosphate (1)-acyltransferase"/>
    <property type="match status" value="1"/>
</dbReference>
<dbReference type="GO" id="GO:0016020">
    <property type="term" value="C:membrane"/>
    <property type="evidence" value="ECO:0007669"/>
    <property type="project" value="UniProtKB-SubCell"/>
</dbReference>
<evidence type="ECO:0000313" key="11">
    <source>
        <dbReference type="Proteomes" id="UP000199110"/>
    </source>
</evidence>
<keyword evidence="5" id="KW-0443">Lipid metabolism</keyword>
<keyword evidence="3 8" id="KW-0812">Transmembrane</keyword>
<evidence type="ECO:0000256" key="3">
    <source>
        <dbReference type="ARBA" id="ARBA00022692"/>
    </source>
</evidence>
<evidence type="ECO:0000256" key="7">
    <source>
        <dbReference type="ARBA" id="ARBA00023315"/>
    </source>
</evidence>
<dbReference type="PANTHER" id="PTHR23063">
    <property type="entry name" value="PHOSPHOLIPID ACYLTRANSFERASE"/>
    <property type="match status" value="1"/>
</dbReference>
<evidence type="ECO:0000256" key="5">
    <source>
        <dbReference type="ARBA" id="ARBA00023098"/>
    </source>
</evidence>
<keyword evidence="11" id="KW-1185">Reference proteome</keyword>
<dbReference type="Proteomes" id="UP000199110">
    <property type="component" value="Unassembled WGS sequence"/>
</dbReference>